<accession>A0AA47AAA3</accession>
<feature type="repeat" description="WD" evidence="3">
    <location>
        <begin position="707"/>
        <end position="748"/>
    </location>
</feature>
<feature type="repeat" description="WD" evidence="3">
    <location>
        <begin position="844"/>
        <end position="875"/>
    </location>
</feature>
<dbReference type="EMBL" id="CP083974">
    <property type="protein sequence ID" value="UZF45065.1"/>
    <property type="molecule type" value="Genomic_DNA"/>
</dbReference>
<keyword evidence="2" id="KW-0677">Repeat</keyword>
<feature type="repeat" description="WD" evidence="3">
    <location>
        <begin position="1200"/>
        <end position="1241"/>
    </location>
</feature>
<sequence length="1272" mass="134385">MTETTVEAADPASITSRAEFGRALTALRTRAGLSIRDVVDASGALHGTVAGWFSGQHLPTRASEPSFRAVLAACGVTDETGADTWIAAARRARQARTKRRDTGPVPYRGLSSFEEDDAEWFFGRDDITDDVLRRIRAAVAGQGPRVILVVGPSGAGKSSLLRAGVAAAVASDETDLRDWTPVVLTPATAGPDTLSDALEVDHPTVLVVDQFEELWTAGEEEDRHDFLEHLAQPADDIVVVLGLRADFYGLAAREPHFVPILESGPVVVAPMSAAELESVIVQPAAKAGVTVPPELVKVLLTDLAPRASRTKDEPGTLPLLSHALLRLWQRAERRTLTVADYTAVGGISGAVQQTAEELYSELTPEQQRLTRRVFLRLVNVDDDTQTRRRTPRNELSFGDVDAVDEIVDRFADARLLTVDEDSVQLSHEVLLTAWDRLRGWIDADRAGLAVHRELTRAAQVWEDSDRDDTTLLGGGRLVLHDDWSRVDDNADALNDTEREFLARSVAHRDAEVEAERRRTRVLRRLVGALTATAVIALVLVIVATAAGISARTERADAQRARDDAMSRQIATVSSQLSATEPAVAAQLALAGYRVADTVEARSALLDTTGVRTPVRLAGPAGPLQARSTPDGGTVVGAASDGTVRLWAVGETGPSTTPTAEFGAGDGAAELYALAVSPDGDAVAVGGQGGIWLWDIRDRTSPRQRAVLANSDHTAYSLEFSPDGRRLVAGTGSGTVLRWDTDADEVTELPPLDHPAEGAVYPVFSPDNRWLVVAGRQMSMRVWDAQAQDAGARPVFETLPDGGTEHLLSVAFSPDGRTVAAGTTGRHVLRWDTTDPAAPAPLAALEGFTSYVNAVAFAPDGRHLVAGSSDNTVRIWADGATPEAAESITTLPGSNPVTSVDFADGGRAVLTAALDGSVGWWPVPGPVLPAEEAVYVTPVDADGTLVLFGQGRSNSLPLWDITDPGAAVELPSLSPPVEDRFSGAAALSKTGSLAVAGTSGGSVHLWDLADPAVPQFAGTAESVVTGVVGVVEFAPGRPVVAVAATEDEKVALVDVSDPTAPRVVGTFEADDYPYMLSWHPSADIVAVASAGGLVELWDLSDPTDPTRISELSGFESQAQTVAFGGDGEILAAASADRSVRLWTVANPAAPRELARITGPADAVYSLHFSPDGDRLAAGVGDGAAWIWDVTRPDSPTTHAVLTAYGSRVYDATFAHDGTVLVGGGPDRSVRLWQLDPEAVSATLCSTVGTPVTEDEWERHLPGVPYRPPCGGTA</sequence>
<dbReference type="InterPro" id="IPR001387">
    <property type="entry name" value="Cro/C1-type_HTH"/>
</dbReference>
<name>A0AA47AAA3_RHORH</name>
<reference evidence="6 7" key="1">
    <citation type="journal article" date="2021" name="Front. Microbiol.">
        <title>Bacterial Transformation of Aromatic Monomers in Softwood Black Liquor.</title>
        <authorList>
            <person name="Navas L.E."/>
            <person name="Dexter G."/>
            <person name="Liu J."/>
            <person name="Levy-Booth D."/>
            <person name="Cho M."/>
            <person name="Jang S.K."/>
            <person name="Mansfield S.D."/>
            <person name="Renneckar S."/>
            <person name="Mohn W.W."/>
            <person name="Eltis L.D."/>
        </authorList>
    </citation>
    <scope>NUCLEOTIDE SEQUENCE [LARGE SCALE GENOMIC DNA]</scope>
    <source>
        <strain evidence="6 7">GD02</strain>
    </source>
</reference>
<protein>
    <recommendedName>
        <fullName evidence="5">Novel STAND NTPase 1 domain-containing protein</fullName>
    </recommendedName>
</protein>
<dbReference type="PANTHER" id="PTHR19848:SF8">
    <property type="entry name" value="F-BOX AND WD REPEAT DOMAIN CONTAINING 7"/>
    <property type="match status" value="1"/>
</dbReference>
<dbReference type="InterPro" id="IPR001680">
    <property type="entry name" value="WD40_rpt"/>
</dbReference>
<dbReference type="Pfam" id="PF20703">
    <property type="entry name" value="nSTAND1"/>
    <property type="match status" value="1"/>
</dbReference>
<keyword evidence="4" id="KW-1133">Transmembrane helix</keyword>
<dbReference type="CDD" id="cd00093">
    <property type="entry name" value="HTH_XRE"/>
    <property type="match status" value="1"/>
</dbReference>
<dbReference type="RefSeq" id="WP_229583048.1">
    <property type="nucleotide sequence ID" value="NZ_CP083974.1"/>
</dbReference>
<dbReference type="InterPro" id="IPR027417">
    <property type="entry name" value="P-loop_NTPase"/>
</dbReference>
<dbReference type="SUPFAM" id="SSF50998">
    <property type="entry name" value="Quinoprotein alcohol dehydrogenase-like"/>
    <property type="match status" value="1"/>
</dbReference>
<dbReference type="SUPFAM" id="SSF50978">
    <property type="entry name" value="WD40 repeat-like"/>
    <property type="match status" value="1"/>
</dbReference>
<evidence type="ECO:0000256" key="1">
    <source>
        <dbReference type="ARBA" id="ARBA00022574"/>
    </source>
</evidence>
<proteinExistence type="predicted"/>
<gene>
    <name evidence="6" type="ORF">KUM34_025140</name>
</gene>
<dbReference type="InterPro" id="IPR036322">
    <property type="entry name" value="WD40_repeat_dom_sf"/>
</dbReference>
<evidence type="ECO:0000256" key="2">
    <source>
        <dbReference type="ARBA" id="ARBA00022737"/>
    </source>
</evidence>
<feature type="domain" description="Novel STAND NTPase 1" evidence="5">
    <location>
        <begin position="106"/>
        <end position="468"/>
    </location>
</feature>
<keyword evidence="4" id="KW-0812">Transmembrane</keyword>
<dbReference type="PROSITE" id="PS50294">
    <property type="entry name" value="WD_REPEATS_REGION"/>
    <property type="match status" value="4"/>
</dbReference>
<dbReference type="Proteomes" id="UP001162740">
    <property type="component" value="Chromosome"/>
</dbReference>
<dbReference type="PROSITE" id="PS50082">
    <property type="entry name" value="WD_REPEATS_2"/>
    <property type="match status" value="5"/>
</dbReference>
<keyword evidence="4" id="KW-0472">Membrane</keyword>
<dbReference type="Pfam" id="PF00400">
    <property type="entry name" value="WD40"/>
    <property type="match status" value="8"/>
</dbReference>
<feature type="repeat" description="WD" evidence="3">
    <location>
        <begin position="1110"/>
        <end position="1151"/>
    </location>
</feature>
<evidence type="ECO:0000256" key="3">
    <source>
        <dbReference type="PROSITE-ProRule" id="PRU00221"/>
    </source>
</evidence>
<feature type="transmembrane region" description="Helical" evidence="4">
    <location>
        <begin position="525"/>
        <end position="548"/>
    </location>
</feature>
<dbReference type="InterPro" id="IPR049052">
    <property type="entry name" value="nSTAND1"/>
</dbReference>
<dbReference type="SMART" id="SM00320">
    <property type="entry name" value="WD40"/>
    <property type="match status" value="12"/>
</dbReference>
<dbReference type="PANTHER" id="PTHR19848">
    <property type="entry name" value="WD40 REPEAT PROTEIN"/>
    <property type="match status" value="1"/>
</dbReference>
<dbReference type="Gene3D" id="2.130.10.10">
    <property type="entry name" value="YVTN repeat-like/Quinoprotein amine dehydrogenase"/>
    <property type="match status" value="4"/>
</dbReference>
<dbReference type="SUPFAM" id="SSF52540">
    <property type="entry name" value="P-loop containing nucleoside triphosphate hydrolases"/>
    <property type="match status" value="1"/>
</dbReference>
<keyword evidence="1 3" id="KW-0853">WD repeat</keyword>
<dbReference type="PROSITE" id="PS00678">
    <property type="entry name" value="WD_REPEATS_1"/>
    <property type="match status" value="1"/>
</dbReference>
<dbReference type="InterPro" id="IPR011047">
    <property type="entry name" value="Quinoprotein_ADH-like_sf"/>
</dbReference>
<evidence type="ECO:0000256" key="4">
    <source>
        <dbReference type="SAM" id="Phobius"/>
    </source>
</evidence>
<dbReference type="AlphaFoldDB" id="A0AA47AAA3"/>
<dbReference type="InterPro" id="IPR019775">
    <property type="entry name" value="WD40_repeat_CS"/>
</dbReference>
<feature type="repeat" description="WD" evidence="3">
    <location>
        <begin position="1155"/>
        <end position="1196"/>
    </location>
</feature>
<evidence type="ECO:0000313" key="6">
    <source>
        <dbReference type="EMBL" id="UZF45065.1"/>
    </source>
</evidence>
<evidence type="ECO:0000313" key="7">
    <source>
        <dbReference type="Proteomes" id="UP001162740"/>
    </source>
</evidence>
<organism evidence="6 7">
    <name type="scientific">Rhodococcus rhodochrous</name>
    <dbReference type="NCBI Taxonomy" id="1829"/>
    <lineage>
        <taxon>Bacteria</taxon>
        <taxon>Bacillati</taxon>
        <taxon>Actinomycetota</taxon>
        <taxon>Actinomycetes</taxon>
        <taxon>Mycobacteriales</taxon>
        <taxon>Nocardiaceae</taxon>
        <taxon>Rhodococcus</taxon>
    </lineage>
</organism>
<evidence type="ECO:0000259" key="5">
    <source>
        <dbReference type="Pfam" id="PF20703"/>
    </source>
</evidence>
<dbReference type="InterPro" id="IPR015943">
    <property type="entry name" value="WD40/YVTN_repeat-like_dom_sf"/>
</dbReference>